<protein>
    <submittedName>
        <fullName evidence="2">VOC family protein</fullName>
    </submittedName>
</protein>
<dbReference type="EMBL" id="VDLY02000003">
    <property type="protein sequence ID" value="KAB8168895.1"/>
    <property type="molecule type" value="Genomic_DNA"/>
</dbReference>
<dbReference type="PROSITE" id="PS51819">
    <property type="entry name" value="VOC"/>
    <property type="match status" value="1"/>
</dbReference>
<dbReference type="AlphaFoldDB" id="A0A5N6AKZ6"/>
<dbReference type="Proteomes" id="UP000314251">
    <property type="component" value="Unassembled WGS sequence"/>
</dbReference>
<feature type="domain" description="VOC" evidence="1">
    <location>
        <begin position="2"/>
        <end position="120"/>
    </location>
</feature>
<keyword evidence="3" id="KW-1185">Reference proteome</keyword>
<sequence length="131" mass="13998">MRMGLLVLGADDVERAAAFWTEALGFVRRPPRFPGEVVTLQPRPGEAGVPIALPASGSPPEPLPRLHLDLLAESAEAQEAEVARLVALGATRVDWCHFPPDPDFVVLADPEGNRFCVVDESHVPVELGSSG</sequence>
<dbReference type="PANTHER" id="PTHR35908:SF1">
    <property type="entry name" value="CONSERVED PROTEIN"/>
    <property type="match status" value="1"/>
</dbReference>
<gene>
    <name evidence="2" type="ORF">FH607_005005</name>
</gene>
<comment type="caution">
    <text evidence="2">The sequence shown here is derived from an EMBL/GenBank/DDBJ whole genome shotgun (WGS) entry which is preliminary data.</text>
</comment>
<organism evidence="2 3">
    <name type="scientific">Streptomyces mimosae</name>
    <dbReference type="NCBI Taxonomy" id="2586635"/>
    <lineage>
        <taxon>Bacteria</taxon>
        <taxon>Bacillati</taxon>
        <taxon>Actinomycetota</taxon>
        <taxon>Actinomycetes</taxon>
        <taxon>Kitasatosporales</taxon>
        <taxon>Streptomycetaceae</taxon>
        <taxon>Streptomyces</taxon>
    </lineage>
</organism>
<dbReference type="CDD" id="cd06587">
    <property type="entry name" value="VOC"/>
    <property type="match status" value="1"/>
</dbReference>
<dbReference type="InterPro" id="IPR029068">
    <property type="entry name" value="Glyas_Bleomycin-R_OHBP_Dase"/>
</dbReference>
<dbReference type="InterPro" id="IPR041581">
    <property type="entry name" value="Glyoxalase_6"/>
</dbReference>
<dbReference type="PANTHER" id="PTHR35908">
    <property type="entry name" value="HYPOTHETICAL FUSION PROTEIN"/>
    <property type="match status" value="1"/>
</dbReference>
<dbReference type="Gene3D" id="3.10.180.10">
    <property type="entry name" value="2,3-Dihydroxybiphenyl 1,2-Dioxygenase, domain 1"/>
    <property type="match status" value="1"/>
</dbReference>
<dbReference type="InterPro" id="IPR037523">
    <property type="entry name" value="VOC_core"/>
</dbReference>
<reference evidence="2" key="1">
    <citation type="submission" date="2019-10" db="EMBL/GenBank/DDBJ databases">
        <title>Nonomuraea sp. nov., isolated from Phyllanthus amarus.</title>
        <authorList>
            <person name="Klykleung N."/>
            <person name="Tanasupawat S."/>
        </authorList>
    </citation>
    <scope>NUCLEOTIDE SEQUENCE [LARGE SCALE GENOMIC DNA]</scope>
    <source>
        <strain evidence="2">3MP-10</strain>
    </source>
</reference>
<dbReference type="Pfam" id="PF18029">
    <property type="entry name" value="Glyoxalase_6"/>
    <property type="match status" value="1"/>
</dbReference>
<evidence type="ECO:0000259" key="1">
    <source>
        <dbReference type="PROSITE" id="PS51819"/>
    </source>
</evidence>
<dbReference type="SUPFAM" id="SSF54593">
    <property type="entry name" value="Glyoxalase/Bleomycin resistance protein/Dihydroxybiphenyl dioxygenase"/>
    <property type="match status" value="1"/>
</dbReference>
<evidence type="ECO:0000313" key="2">
    <source>
        <dbReference type="EMBL" id="KAB8168895.1"/>
    </source>
</evidence>
<name>A0A5N6AKZ6_9ACTN</name>
<accession>A0A5N6AKZ6</accession>
<proteinExistence type="predicted"/>
<dbReference type="OrthoDB" id="5524593at2"/>
<evidence type="ECO:0000313" key="3">
    <source>
        <dbReference type="Proteomes" id="UP000314251"/>
    </source>
</evidence>